<dbReference type="InterPro" id="IPR011032">
    <property type="entry name" value="GroES-like_sf"/>
</dbReference>
<dbReference type="SMART" id="SM00829">
    <property type="entry name" value="PKS_ER"/>
    <property type="match status" value="1"/>
</dbReference>
<proteinExistence type="predicted"/>
<dbReference type="Gene3D" id="3.90.180.10">
    <property type="entry name" value="Medium-chain alcohol dehydrogenases, catalytic domain"/>
    <property type="match status" value="1"/>
</dbReference>
<dbReference type="InterPro" id="IPR020843">
    <property type="entry name" value="ER"/>
</dbReference>
<accession>A0A8I1W851</accession>
<organism evidence="4 5">
    <name type="scientific">Plesiomonas shigelloides</name>
    <name type="common">Aeromonas shigelloides</name>
    <dbReference type="NCBI Taxonomy" id="703"/>
    <lineage>
        <taxon>Bacteria</taxon>
        <taxon>Pseudomonadati</taxon>
        <taxon>Pseudomonadota</taxon>
        <taxon>Gammaproteobacteria</taxon>
        <taxon>Enterobacterales</taxon>
        <taxon>Enterobacteriaceae</taxon>
        <taxon>Plesiomonas</taxon>
    </lineage>
</organism>
<dbReference type="EMBL" id="JAFNAA010000013">
    <property type="protein sequence ID" value="MBO1108991.1"/>
    <property type="molecule type" value="Genomic_DNA"/>
</dbReference>
<feature type="domain" description="Enoyl reductase (ER)" evidence="3">
    <location>
        <begin position="24"/>
        <end position="325"/>
    </location>
</feature>
<evidence type="ECO:0000313" key="5">
    <source>
        <dbReference type="Proteomes" id="UP000664658"/>
    </source>
</evidence>
<dbReference type="Gene3D" id="3.40.50.720">
    <property type="entry name" value="NAD(P)-binding Rossmann-like Domain"/>
    <property type="match status" value="1"/>
</dbReference>
<dbReference type="CDD" id="cd05289">
    <property type="entry name" value="MDR_like_2"/>
    <property type="match status" value="1"/>
</dbReference>
<dbReference type="InterPro" id="IPR036291">
    <property type="entry name" value="NAD(P)-bd_dom_sf"/>
</dbReference>
<protein>
    <submittedName>
        <fullName evidence="4">NADP-dependent oxidoreductase</fullName>
    </submittedName>
</protein>
<dbReference type="Pfam" id="PF08240">
    <property type="entry name" value="ADH_N"/>
    <property type="match status" value="1"/>
</dbReference>
<keyword evidence="1" id="KW-0521">NADP</keyword>
<comment type="caution">
    <text evidence="4">The sequence shown here is derived from an EMBL/GenBank/DDBJ whole genome shotgun (WGS) entry which is preliminary data.</text>
</comment>
<dbReference type="InterPro" id="IPR013154">
    <property type="entry name" value="ADH-like_N"/>
</dbReference>
<gene>
    <name evidence="4" type="ORF">J2R62_12380</name>
</gene>
<reference evidence="4" key="1">
    <citation type="submission" date="2021-03" db="EMBL/GenBank/DDBJ databases">
        <title>Plesiomonas shigelloides zfcc0051, isolated from zebrafish feces.</title>
        <authorList>
            <person name="Vanderhoek Z."/>
            <person name="Gaulke C."/>
        </authorList>
    </citation>
    <scope>NUCLEOTIDE SEQUENCE</scope>
    <source>
        <strain evidence="4">Zfcc0051</strain>
    </source>
</reference>
<dbReference type="RefSeq" id="WP_207542313.1">
    <property type="nucleotide sequence ID" value="NZ_JAFNAA010000013.1"/>
</dbReference>
<dbReference type="GO" id="GO:0070402">
    <property type="term" value="F:NADPH binding"/>
    <property type="evidence" value="ECO:0007669"/>
    <property type="project" value="TreeGrafter"/>
</dbReference>
<name>A0A8I1W851_PLESH</name>
<dbReference type="Pfam" id="PF13602">
    <property type="entry name" value="ADH_zinc_N_2"/>
    <property type="match status" value="1"/>
</dbReference>
<dbReference type="Proteomes" id="UP000664658">
    <property type="component" value="Unassembled WGS sequence"/>
</dbReference>
<dbReference type="SUPFAM" id="SSF51735">
    <property type="entry name" value="NAD(P)-binding Rossmann-fold domains"/>
    <property type="match status" value="1"/>
</dbReference>
<evidence type="ECO:0000313" key="4">
    <source>
        <dbReference type="EMBL" id="MBO1108991.1"/>
    </source>
</evidence>
<dbReference type="PANTHER" id="PTHR48106">
    <property type="entry name" value="QUINONE OXIDOREDUCTASE PIG3-RELATED"/>
    <property type="match status" value="1"/>
</dbReference>
<keyword evidence="2" id="KW-0560">Oxidoreductase</keyword>
<evidence type="ECO:0000259" key="3">
    <source>
        <dbReference type="SMART" id="SM00829"/>
    </source>
</evidence>
<dbReference type="GO" id="GO:0016651">
    <property type="term" value="F:oxidoreductase activity, acting on NAD(P)H"/>
    <property type="evidence" value="ECO:0007669"/>
    <property type="project" value="TreeGrafter"/>
</dbReference>
<sequence>MASSQQAAEFTRGENIGLAITAFGAPEVLQVQTLPMPQAGAQQVVVQVAAAGINPIDAKTRAGLGWAAQAHKDDLPWVPGFDVAGTVVHASSDSAWQCGDRVAGYVQGGGGYSRYLAVPDTLLARVPDNVSLAQAGALPVAGITAWQMVRKMAVQPGERVLVSAPVGGVGHVLVQLLRRAGAQIIALCSAQKSALAQQLGAHEIIDYQQPLPTAADIVPRQVDVLFDLVGGDAGIRALAWVKPSGRVLTLPTISAERVCQAAAERGISTAVGLLAQPNVHDLQALLALIAQGELHIMLSKEYPLQDGAEAHRELERGRTCGKLIFSLEEPCTTATKA</sequence>
<dbReference type="AlphaFoldDB" id="A0A8I1W851"/>
<dbReference type="SUPFAM" id="SSF50129">
    <property type="entry name" value="GroES-like"/>
    <property type="match status" value="1"/>
</dbReference>
<evidence type="ECO:0000256" key="1">
    <source>
        <dbReference type="ARBA" id="ARBA00022857"/>
    </source>
</evidence>
<evidence type="ECO:0000256" key="2">
    <source>
        <dbReference type="ARBA" id="ARBA00023002"/>
    </source>
</evidence>